<dbReference type="PANTHER" id="PTHR30086:SF20">
    <property type="entry name" value="ARGININE EXPORTER PROTEIN ARGO-RELATED"/>
    <property type="match status" value="1"/>
</dbReference>
<evidence type="ECO:0000256" key="5">
    <source>
        <dbReference type="ARBA" id="ARBA00023136"/>
    </source>
</evidence>
<keyword evidence="3 6" id="KW-0812">Transmembrane</keyword>
<comment type="subcellular location">
    <subcellularLocation>
        <location evidence="1">Cell membrane</location>
        <topology evidence="1">Multi-pass membrane protein</topology>
    </subcellularLocation>
</comment>
<evidence type="ECO:0000256" key="6">
    <source>
        <dbReference type="SAM" id="Phobius"/>
    </source>
</evidence>
<feature type="transmembrane region" description="Helical" evidence="6">
    <location>
        <begin position="117"/>
        <end position="138"/>
    </location>
</feature>
<name>A0A542DDG9_AMYCI</name>
<evidence type="ECO:0000313" key="8">
    <source>
        <dbReference type="Proteomes" id="UP000320876"/>
    </source>
</evidence>
<evidence type="ECO:0000256" key="1">
    <source>
        <dbReference type="ARBA" id="ARBA00004651"/>
    </source>
</evidence>
<dbReference type="PIRSF" id="PIRSF006324">
    <property type="entry name" value="LeuE"/>
    <property type="match status" value="1"/>
</dbReference>
<gene>
    <name evidence="7" type="ORF">FB471_0789</name>
</gene>
<dbReference type="OrthoDB" id="581870at2"/>
<keyword evidence="4 6" id="KW-1133">Transmembrane helix</keyword>
<dbReference type="Proteomes" id="UP000320876">
    <property type="component" value="Unassembled WGS sequence"/>
</dbReference>
<feature type="transmembrane region" description="Helical" evidence="6">
    <location>
        <begin position="6"/>
        <end position="26"/>
    </location>
</feature>
<dbReference type="GO" id="GO:0005886">
    <property type="term" value="C:plasma membrane"/>
    <property type="evidence" value="ECO:0007669"/>
    <property type="project" value="UniProtKB-SubCell"/>
</dbReference>
<evidence type="ECO:0000313" key="7">
    <source>
        <dbReference type="EMBL" id="TQJ01124.1"/>
    </source>
</evidence>
<dbReference type="Pfam" id="PF01810">
    <property type="entry name" value="LysE"/>
    <property type="match status" value="1"/>
</dbReference>
<dbReference type="AlphaFoldDB" id="A0A542DDG9"/>
<feature type="transmembrane region" description="Helical" evidence="6">
    <location>
        <begin position="185"/>
        <end position="203"/>
    </location>
</feature>
<evidence type="ECO:0000256" key="4">
    <source>
        <dbReference type="ARBA" id="ARBA00022989"/>
    </source>
</evidence>
<feature type="transmembrane region" description="Helical" evidence="6">
    <location>
        <begin position="150"/>
        <end position="173"/>
    </location>
</feature>
<organism evidence="7 8">
    <name type="scientific">Amycolatopsis cihanbeyliensis</name>
    <dbReference type="NCBI Taxonomy" id="1128664"/>
    <lineage>
        <taxon>Bacteria</taxon>
        <taxon>Bacillati</taxon>
        <taxon>Actinomycetota</taxon>
        <taxon>Actinomycetes</taxon>
        <taxon>Pseudonocardiales</taxon>
        <taxon>Pseudonocardiaceae</taxon>
        <taxon>Amycolatopsis</taxon>
    </lineage>
</organism>
<evidence type="ECO:0000256" key="3">
    <source>
        <dbReference type="ARBA" id="ARBA00022692"/>
    </source>
</evidence>
<feature type="transmembrane region" description="Helical" evidence="6">
    <location>
        <begin position="65"/>
        <end position="86"/>
    </location>
</feature>
<keyword evidence="5 6" id="KW-0472">Membrane</keyword>
<comment type="caution">
    <text evidence="7">The sequence shown here is derived from an EMBL/GenBank/DDBJ whole genome shotgun (WGS) entry which is preliminary data.</text>
</comment>
<keyword evidence="8" id="KW-1185">Reference proteome</keyword>
<proteinExistence type="predicted"/>
<protein>
    <submittedName>
        <fullName evidence="7">Threonine/homoserine/homoserine lactone efflux protein</fullName>
    </submittedName>
</protein>
<accession>A0A542DDG9</accession>
<dbReference type="EMBL" id="VFML01000001">
    <property type="protein sequence ID" value="TQJ01124.1"/>
    <property type="molecule type" value="Genomic_DNA"/>
</dbReference>
<dbReference type="InterPro" id="IPR001123">
    <property type="entry name" value="LeuE-type"/>
</dbReference>
<keyword evidence="2" id="KW-1003">Cell membrane</keyword>
<reference evidence="7 8" key="1">
    <citation type="submission" date="2019-06" db="EMBL/GenBank/DDBJ databases">
        <title>Sequencing the genomes of 1000 actinobacteria strains.</title>
        <authorList>
            <person name="Klenk H.-P."/>
        </authorList>
    </citation>
    <scope>NUCLEOTIDE SEQUENCE [LARGE SCALE GENOMIC DNA]</scope>
    <source>
        <strain evidence="7 8">DSM 45679</strain>
    </source>
</reference>
<evidence type="ECO:0000256" key="2">
    <source>
        <dbReference type="ARBA" id="ARBA00022475"/>
    </source>
</evidence>
<feature type="transmembrane region" description="Helical" evidence="6">
    <location>
        <begin position="38"/>
        <end position="59"/>
    </location>
</feature>
<dbReference type="RefSeq" id="WP_141995967.1">
    <property type="nucleotide sequence ID" value="NZ_VFML01000001.1"/>
</dbReference>
<dbReference type="PANTHER" id="PTHR30086">
    <property type="entry name" value="ARGININE EXPORTER PROTEIN ARGO"/>
    <property type="match status" value="1"/>
</dbReference>
<dbReference type="GO" id="GO:0015171">
    <property type="term" value="F:amino acid transmembrane transporter activity"/>
    <property type="evidence" value="ECO:0007669"/>
    <property type="project" value="TreeGrafter"/>
</dbReference>
<sequence>MHIAWTSFLIAFVVLLFVPGPDFVLVTGNAMRGSRAGWVTAAGVTCGLMVHACLATLGLSALVAAAPAAMTAVKLLGAAYLGYLGFSTLRRARAAAPAPGEPVVPDRSLRALFLRGVLGDVLNPKVMLLFLTLVPQAIDPHAPAMPQAALLSGVVVAGFALFWSLVVPLARSISGLLAAPRRRRVFERGCGVALIGMAAAVAGS</sequence>